<proteinExistence type="predicted"/>
<keyword evidence="3" id="KW-1185">Reference proteome</keyword>
<dbReference type="InterPro" id="IPR046235">
    <property type="entry name" value="DUF6268"/>
</dbReference>
<feature type="domain" description="DUF6268" evidence="1">
    <location>
        <begin position="83"/>
        <end position="285"/>
    </location>
</feature>
<sequence length="297" mass="34111">MLQKFGIYIILLLCINCYAQQNRDMVSTTYLMSLSKKNFDYNRKRIKITPPPITTKKSLFINTIGMDIHEFTYNQELPFSEDLTSIYTINHSFLFKHRITPAWSFNVFSLTSLLSNKPIAHTIDNFLWNGGLFVERSFSKNTLKISAGVGYFTMIGESRITPLLMIEKKIGRMFLVQIGMPKTQIQYQPHRNHLFSISGELNDFMTTLSTPVSLHSVSSTQATKAIFTSVSAGIGYAFWASRFTRLSIKGMYSVFENYELIDDDNKTLYDFDSQNSYYLTVGFHIDITRGKRSSSIK</sequence>
<dbReference type="RefSeq" id="WP_378254079.1">
    <property type="nucleotide sequence ID" value="NZ_JBHSJV010000001.1"/>
</dbReference>
<accession>A0ABW5NF98</accession>
<reference evidence="3" key="1">
    <citation type="journal article" date="2019" name="Int. J. Syst. Evol. Microbiol.">
        <title>The Global Catalogue of Microorganisms (GCM) 10K type strain sequencing project: providing services to taxonomists for standard genome sequencing and annotation.</title>
        <authorList>
            <consortium name="The Broad Institute Genomics Platform"/>
            <consortium name="The Broad Institute Genome Sequencing Center for Infectious Disease"/>
            <person name="Wu L."/>
            <person name="Ma J."/>
        </authorList>
    </citation>
    <scope>NUCLEOTIDE SEQUENCE [LARGE SCALE GENOMIC DNA]</scope>
    <source>
        <strain evidence="3">KCTC 42423</strain>
    </source>
</reference>
<protein>
    <submittedName>
        <fullName evidence="2">DUF6268 family outer membrane beta-barrel protein</fullName>
    </submittedName>
</protein>
<comment type="caution">
    <text evidence="2">The sequence shown here is derived from an EMBL/GenBank/DDBJ whole genome shotgun (WGS) entry which is preliminary data.</text>
</comment>
<organism evidence="2 3">
    <name type="scientific">Aquimarina hainanensis</name>
    <dbReference type="NCBI Taxonomy" id="1578017"/>
    <lineage>
        <taxon>Bacteria</taxon>
        <taxon>Pseudomonadati</taxon>
        <taxon>Bacteroidota</taxon>
        <taxon>Flavobacteriia</taxon>
        <taxon>Flavobacteriales</taxon>
        <taxon>Flavobacteriaceae</taxon>
        <taxon>Aquimarina</taxon>
    </lineage>
</organism>
<dbReference type="EMBL" id="JBHULX010000048">
    <property type="protein sequence ID" value="MFD2593491.1"/>
    <property type="molecule type" value="Genomic_DNA"/>
</dbReference>
<evidence type="ECO:0000259" key="1">
    <source>
        <dbReference type="Pfam" id="PF19783"/>
    </source>
</evidence>
<gene>
    <name evidence="2" type="ORF">ACFSTE_21820</name>
</gene>
<evidence type="ECO:0000313" key="3">
    <source>
        <dbReference type="Proteomes" id="UP001597459"/>
    </source>
</evidence>
<dbReference type="Pfam" id="PF19783">
    <property type="entry name" value="DUF6268"/>
    <property type="match status" value="1"/>
</dbReference>
<name>A0ABW5NF98_9FLAO</name>
<dbReference type="Proteomes" id="UP001597459">
    <property type="component" value="Unassembled WGS sequence"/>
</dbReference>
<evidence type="ECO:0000313" key="2">
    <source>
        <dbReference type="EMBL" id="MFD2593491.1"/>
    </source>
</evidence>